<dbReference type="EMBL" id="JACIEZ010000002">
    <property type="protein sequence ID" value="MBB4064063.1"/>
    <property type="molecule type" value="Genomic_DNA"/>
</dbReference>
<proteinExistence type="predicted"/>
<comment type="caution">
    <text evidence="2">The sequence shown here is derived from an EMBL/GenBank/DDBJ whole genome shotgun (WGS) entry which is preliminary data.</text>
</comment>
<evidence type="ECO:0000313" key="2">
    <source>
        <dbReference type="EMBL" id="MBB4064063.1"/>
    </source>
</evidence>
<dbReference type="Proteomes" id="UP000528286">
    <property type="component" value="Unassembled WGS sequence"/>
</dbReference>
<dbReference type="InterPro" id="IPR058159">
    <property type="entry name" value="Phage_holin_10"/>
</dbReference>
<keyword evidence="1" id="KW-1133">Transmembrane helix</keyword>
<evidence type="ECO:0000256" key="1">
    <source>
        <dbReference type="SAM" id="Phobius"/>
    </source>
</evidence>
<organism evidence="2 3">
    <name type="scientific">Gellertiella hungarica</name>
    <dbReference type="NCBI Taxonomy" id="1572859"/>
    <lineage>
        <taxon>Bacteria</taxon>
        <taxon>Pseudomonadati</taxon>
        <taxon>Pseudomonadota</taxon>
        <taxon>Alphaproteobacteria</taxon>
        <taxon>Hyphomicrobiales</taxon>
        <taxon>Rhizobiaceae</taxon>
        <taxon>Gellertiella</taxon>
    </lineage>
</organism>
<keyword evidence="1" id="KW-0812">Transmembrane</keyword>
<protein>
    <submittedName>
        <fullName evidence="2">Uncharacterized protein</fullName>
    </submittedName>
</protein>
<accession>A0A7W6J3H8</accession>
<feature type="transmembrane region" description="Helical" evidence="1">
    <location>
        <begin position="40"/>
        <end position="59"/>
    </location>
</feature>
<keyword evidence="1" id="KW-0472">Membrane</keyword>
<keyword evidence="3" id="KW-1185">Reference proteome</keyword>
<reference evidence="2 3" key="1">
    <citation type="submission" date="2020-08" db="EMBL/GenBank/DDBJ databases">
        <title>Genomic Encyclopedia of Type Strains, Phase IV (KMG-IV): sequencing the most valuable type-strain genomes for metagenomic binning, comparative biology and taxonomic classification.</title>
        <authorList>
            <person name="Goeker M."/>
        </authorList>
    </citation>
    <scope>NUCLEOTIDE SEQUENCE [LARGE SCALE GENOMIC DNA]</scope>
    <source>
        <strain evidence="2 3">DSM 29853</strain>
    </source>
</reference>
<name>A0A7W6J3H8_9HYPH</name>
<feature type="transmembrane region" description="Helical" evidence="1">
    <location>
        <begin position="7"/>
        <end position="28"/>
    </location>
</feature>
<gene>
    <name evidence="2" type="ORF">GGR23_001240</name>
</gene>
<dbReference type="RefSeq" id="WP_183365305.1">
    <property type="nucleotide sequence ID" value="NZ_JACIEZ010000002.1"/>
</dbReference>
<sequence>MNALYGPLVTILAIIIRHSLTAVGTGILFENMTDTAVADFTTQLAGVVVTVAGIAWSIYEKRKSGQLSTKKGSE</sequence>
<evidence type="ECO:0000313" key="3">
    <source>
        <dbReference type="Proteomes" id="UP000528286"/>
    </source>
</evidence>
<dbReference type="AlphaFoldDB" id="A0A7W6J3H8"/>
<dbReference type="Pfam" id="PF23987">
    <property type="entry name" value="Phage_holin_10"/>
    <property type="match status" value="1"/>
</dbReference>